<gene>
    <name evidence="1" type="ORF">KDU71_02465</name>
</gene>
<keyword evidence="2" id="KW-1185">Reference proteome</keyword>
<organism evidence="1 2">
    <name type="scientific">Carboxylicivirga sediminis</name>
    <dbReference type="NCBI Taxonomy" id="2006564"/>
    <lineage>
        <taxon>Bacteria</taxon>
        <taxon>Pseudomonadati</taxon>
        <taxon>Bacteroidota</taxon>
        <taxon>Bacteroidia</taxon>
        <taxon>Marinilabiliales</taxon>
        <taxon>Marinilabiliaceae</taxon>
        <taxon>Carboxylicivirga</taxon>
    </lineage>
</organism>
<evidence type="ECO:0000313" key="1">
    <source>
        <dbReference type="EMBL" id="MBR8534408.1"/>
    </source>
</evidence>
<proteinExistence type="predicted"/>
<reference evidence="1" key="1">
    <citation type="journal article" date="2018" name="Int. J. Syst. Evol. Microbiol.">
        <title>Carboxylicivirga sediminis sp. nov., isolated from coastal sediment.</title>
        <authorList>
            <person name="Wang F.Q."/>
            <person name="Ren L.H."/>
            <person name="Zou R.J."/>
            <person name="Sun Y.Z."/>
            <person name="Liu X.J."/>
            <person name="Jiang F."/>
            <person name="Liu L.J."/>
        </authorList>
    </citation>
    <scope>NUCLEOTIDE SEQUENCE</scope>
    <source>
        <strain evidence="1">JR1</strain>
    </source>
</reference>
<dbReference type="EMBL" id="JAGTAR010000002">
    <property type="protein sequence ID" value="MBR8534408.1"/>
    <property type="molecule type" value="Genomic_DNA"/>
</dbReference>
<sequence length="71" mass="7952">MKKHFIITTDKETASTIEAQCNGIIHAHRSFELGGVKHEERYSLVKIVAKTDAGITPEDIFFLGYFAGIKK</sequence>
<evidence type="ECO:0000313" key="2">
    <source>
        <dbReference type="Proteomes" id="UP000679220"/>
    </source>
</evidence>
<reference evidence="1" key="2">
    <citation type="submission" date="2021-04" db="EMBL/GenBank/DDBJ databases">
        <authorList>
            <person name="Zhang T."/>
            <person name="Zhang Y."/>
            <person name="Lu D."/>
            <person name="Zuo D."/>
            <person name="Du Z."/>
        </authorList>
    </citation>
    <scope>NUCLEOTIDE SEQUENCE</scope>
    <source>
        <strain evidence="1">JR1</strain>
    </source>
</reference>
<protein>
    <submittedName>
        <fullName evidence="1">Uncharacterized protein</fullName>
    </submittedName>
</protein>
<comment type="caution">
    <text evidence="1">The sequence shown here is derived from an EMBL/GenBank/DDBJ whole genome shotgun (WGS) entry which is preliminary data.</text>
</comment>
<dbReference type="AlphaFoldDB" id="A0A941EZJ9"/>
<name>A0A941EZJ9_9BACT</name>
<dbReference type="Proteomes" id="UP000679220">
    <property type="component" value="Unassembled WGS sequence"/>
</dbReference>
<accession>A0A941EZJ9</accession>
<dbReference type="RefSeq" id="WP_212188312.1">
    <property type="nucleotide sequence ID" value="NZ_JAGTAR010000002.1"/>
</dbReference>